<accession>A0A5N5H9D1</accession>
<reference evidence="1 2" key="1">
    <citation type="submission" date="2019-09" db="EMBL/GenBank/DDBJ databases">
        <authorList>
            <person name="Ou C."/>
        </authorList>
    </citation>
    <scope>NUCLEOTIDE SEQUENCE [LARGE SCALE GENOMIC DNA]</scope>
    <source>
        <strain evidence="1">S2</strain>
        <tissue evidence="1">Leaf</tissue>
    </source>
</reference>
<reference evidence="1 2" key="3">
    <citation type="submission" date="2019-11" db="EMBL/GenBank/DDBJ databases">
        <title>A de novo genome assembly of a pear dwarfing rootstock.</title>
        <authorList>
            <person name="Wang F."/>
            <person name="Wang J."/>
            <person name="Li S."/>
            <person name="Zhang Y."/>
            <person name="Fang M."/>
            <person name="Ma L."/>
            <person name="Zhao Y."/>
            <person name="Jiang S."/>
        </authorList>
    </citation>
    <scope>NUCLEOTIDE SEQUENCE [LARGE SCALE GENOMIC DNA]</scope>
    <source>
        <strain evidence="1">S2</strain>
        <tissue evidence="1">Leaf</tissue>
    </source>
</reference>
<reference evidence="2" key="2">
    <citation type="submission" date="2019-10" db="EMBL/GenBank/DDBJ databases">
        <title>A de novo genome assembly of a pear dwarfing rootstock.</title>
        <authorList>
            <person name="Wang F."/>
            <person name="Wang J."/>
            <person name="Li S."/>
            <person name="Zhang Y."/>
            <person name="Fang M."/>
            <person name="Ma L."/>
            <person name="Zhao Y."/>
            <person name="Jiang S."/>
        </authorList>
    </citation>
    <scope>NUCLEOTIDE SEQUENCE [LARGE SCALE GENOMIC DNA]</scope>
</reference>
<dbReference type="EMBL" id="SMOL01000231">
    <property type="protein sequence ID" value="KAB2622732.1"/>
    <property type="molecule type" value="Genomic_DNA"/>
</dbReference>
<sequence length="112" mass="12439">MYEIQSPNIGLMSFDKPKVELAHLAFHLQSFGFLFSFWTWSDCLSLCASLDFSRTSPKPDNAGLLFSHSSGLSTAAYDLLGFSHPFGPKLQQVCILGYLATMSPSPMAYIFF</sequence>
<keyword evidence="2" id="KW-1185">Reference proteome</keyword>
<evidence type="ECO:0000313" key="1">
    <source>
        <dbReference type="EMBL" id="KAB2622732.1"/>
    </source>
</evidence>
<gene>
    <name evidence="1" type="ORF">D8674_024914</name>
</gene>
<protein>
    <submittedName>
        <fullName evidence="1">Uncharacterized protein</fullName>
    </submittedName>
</protein>
<dbReference type="AlphaFoldDB" id="A0A5N5H9D1"/>
<dbReference type="Proteomes" id="UP000327157">
    <property type="component" value="Chromosome 4"/>
</dbReference>
<evidence type="ECO:0000313" key="2">
    <source>
        <dbReference type="Proteomes" id="UP000327157"/>
    </source>
</evidence>
<organism evidence="1 2">
    <name type="scientific">Pyrus ussuriensis x Pyrus communis</name>
    <dbReference type="NCBI Taxonomy" id="2448454"/>
    <lineage>
        <taxon>Eukaryota</taxon>
        <taxon>Viridiplantae</taxon>
        <taxon>Streptophyta</taxon>
        <taxon>Embryophyta</taxon>
        <taxon>Tracheophyta</taxon>
        <taxon>Spermatophyta</taxon>
        <taxon>Magnoliopsida</taxon>
        <taxon>eudicotyledons</taxon>
        <taxon>Gunneridae</taxon>
        <taxon>Pentapetalae</taxon>
        <taxon>rosids</taxon>
        <taxon>fabids</taxon>
        <taxon>Rosales</taxon>
        <taxon>Rosaceae</taxon>
        <taxon>Amygdaloideae</taxon>
        <taxon>Maleae</taxon>
        <taxon>Pyrus</taxon>
    </lineage>
</organism>
<proteinExistence type="predicted"/>
<comment type="caution">
    <text evidence="1">The sequence shown here is derived from an EMBL/GenBank/DDBJ whole genome shotgun (WGS) entry which is preliminary data.</text>
</comment>
<name>A0A5N5H9D1_9ROSA</name>